<gene>
    <name evidence="1" type="ORF">Fokcrypt_00153</name>
</gene>
<accession>A0ABZ0UNE6</accession>
<evidence type="ECO:0008006" key="3">
    <source>
        <dbReference type="Google" id="ProtNLM"/>
    </source>
</evidence>
<reference evidence="1" key="1">
    <citation type="submission" date="2022-10" db="EMBL/GenBank/DDBJ databases">
        <title>Host association and intracellularity evolved multiple times independently in the Rickettsiales.</title>
        <authorList>
            <person name="Castelli M."/>
            <person name="Nardi T."/>
            <person name="Gammuto L."/>
            <person name="Bellinzona G."/>
            <person name="Sabaneyeva E."/>
            <person name="Potekhin A."/>
            <person name="Serra V."/>
            <person name="Petroni G."/>
            <person name="Sassera D."/>
        </authorList>
    </citation>
    <scope>NUCLEOTIDE SEQUENCE [LARGE SCALE GENOMIC DNA]</scope>
    <source>
        <strain evidence="1">US_Bl 11III1</strain>
    </source>
</reference>
<proteinExistence type="predicted"/>
<evidence type="ECO:0000313" key="2">
    <source>
        <dbReference type="Proteomes" id="UP001325140"/>
    </source>
</evidence>
<organism evidence="1 2">
    <name type="scientific">Candidatus Fokinia crypta</name>
    <dbReference type="NCBI Taxonomy" id="1920990"/>
    <lineage>
        <taxon>Bacteria</taxon>
        <taxon>Pseudomonadati</taxon>
        <taxon>Pseudomonadota</taxon>
        <taxon>Alphaproteobacteria</taxon>
        <taxon>Rickettsiales</taxon>
        <taxon>Candidatus Midichloriaceae</taxon>
        <taxon>Candidatus Fokinia</taxon>
    </lineage>
</organism>
<sequence length="209" mass="23535">MFFIVNIIALLLSTIHIQYSSADSKIDISAIDNTEQTQNNISSVGCFEAGLDLRLANDTTLKKQQFGIDWSYNSFQWPFLQDKGLILGTIGLTYMYDYSDSNPSNWLGVKFTASGVRRVTDMYSFGVFIGGSITKDISSNVINETTKKSVSMLYPFDMGLRMQFHKLGVQLGTYTYIGSDSLENEEKNSTDITQKFFSLPLYGRVFLSF</sequence>
<protein>
    <recommendedName>
        <fullName evidence="3">Outer membrane protein beta-barrel domain-containing protein</fullName>
    </recommendedName>
</protein>
<evidence type="ECO:0000313" key="1">
    <source>
        <dbReference type="EMBL" id="WPX97644.1"/>
    </source>
</evidence>
<name>A0ABZ0UNE6_9RICK</name>
<dbReference type="RefSeq" id="WP_323722300.1">
    <property type="nucleotide sequence ID" value="NZ_CP110343.1"/>
</dbReference>
<keyword evidence="2" id="KW-1185">Reference proteome</keyword>
<dbReference type="EMBL" id="CP110343">
    <property type="protein sequence ID" value="WPX97644.1"/>
    <property type="molecule type" value="Genomic_DNA"/>
</dbReference>
<dbReference type="Proteomes" id="UP001325140">
    <property type="component" value="Chromosome"/>
</dbReference>